<dbReference type="FunFam" id="3.30.420.10:FF:000063">
    <property type="entry name" value="Retrovirus-related Pol polyprotein from transposon 297-like Protein"/>
    <property type="match status" value="1"/>
</dbReference>
<dbReference type="InterPro" id="IPR050951">
    <property type="entry name" value="Retrovirus_Pol_polyprotein"/>
</dbReference>
<dbReference type="Gene3D" id="3.30.420.10">
    <property type="entry name" value="Ribonuclease H-like superfamily/Ribonuclease H"/>
    <property type="match status" value="1"/>
</dbReference>
<dbReference type="OrthoDB" id="8038132at2759"/>
<evidence type="ECO:0000256" key="3">
    <source>
        <dbReference type="SAM" id="MobiDB-lite"/>
    </source>
</evidence>
<sequence length="1057" mass="120284">MTHNANLPSQLVLEGNVNQNWKRFLTHFEIYVGACGRELPKAEIDKLEGPAKKAYYNGLGKLLLNIAGEEATNLAATFGLEADDKYDYLQLVAQFDAYAKIEVNDTYERFVFNSCVQQEGETFDHFVTELRKKAKNCGFGDREKDFIRDRIVVGIRNKKVQEALFRVTPLTLEKAITDCRAAEQSRLYSKELQNHSNPAASSVSTDAIKHVTKKKWNNQKKNNNYNSNKSEKDFKCSKCGYKHEYGKCPAYGKQCIKCKEIGHFRSRCPEKKNKTDSIETKKQEEVKTDSYDVYFTDSIQVQDAGKYPKVYRQKIRVEDKVIDFKLDPGASRSVLPVELFRELKTVKKLKKSNVVIQPYGKNTPSISDVYAVDLICTVGGLRGVVNFLVSEDANTPLFSCADCERFGLIKRIEVSVDEMTDEQTAFIQANEDVFTGLGKFPGTHPVLTKPEAEQVIRPALRKPTSVAEKLKPCLDNLVQREIISKVDHLTPECWVCGWTQTESETWKAWRSPATGTSWKASWEIHRLGSRTLQRLRLKLLKYRLTVDHIPGKQMFIADPLSRSFNKDPVADDPTMEEVVHSFTTSLPISAALQQDLVNLTAEDPTLRKLHQHVVTGWPSKTTQVSDEVVPYFKIRDDLFYEDGLMYYNQNGDVRIIVPARMRRKILELIHKGHMGVAKCKSRAQQVFYWPLMMQHVADFVEACAVCAKFRPMNTKMPLIPHPPPTNPWEQVSIDIASCQGRDYLVSYDSFSKWLEIAKISSKSASAVINALKDAFCVNGNPEVIFADNNPFDSLEFRQFAKENSIEVITSSPHFPRSNGRAEKGVAIAKGILKKSQEERSDYRDSLKEYRNTVIPAMGASPAQLLNSRQLRTALPISKKQRKPSVQTGVHQKLRQQMQRTEAWYNKNARGSLSELKPGDKVYVKTNSKENWTPGVVKIKLPYPRSYLVTTAGSDVRRTREHLRPDLGKGLGEDCDFDYDFTEQTEQIPVRVDTQKEPEQAQPEQAPERKKPPPKKPKKTPEIPPAEPEYQLIVPDWLHNPYYVTLGGRTTSILKKKH</sequence>
<dbReference type="InterPro" id="IPR041588">
    <property type="entry name" value="Integrase_H2C2"/>
</dbReference>
<dbReference type="SUPFAM" id="SSF57756">
    <property type="entry name" value="Retrovirus zinc finger-like domains"/>
    <property type="match status" value="1"/>
</dbReference>
<evidence type="ECO:0000256" key="1">
    <source>
        <dbReference type="ARBA" id="ARBA00012493"/>
    </source>
</evidence>
<gene>
    <name evidence="7" type="primary">LOC117646259</name>
</gene>
<dbReference type="RefSeq" id="XP_034242986.1">
    <property type="nucleotide sequence ID" value="XM_034387095.1"/>
</dbReference>
<dbReference type="Gene3D" id="4.10.60.10">
    <property type="entry name" value="Zinc finger, CCHC-type"/>
    <property type="match status" value="1"/>
</dbReference>
<organism evidence="7">
    <name type="scientific">Thrips palmi</name>
    <name type="common">Melon thrips</name>
    <dbReference type="NCBI Taxonomy" id="161013"/>
    <lineage>
        <taxon>Eukaryota</taxon>
        <taxon>Metazoa</taxon>
        <taxon>Ecdysozoa</taxon>
        <taxon>Arthropoda</taxon>
        <taxon>Hexapoda</taxon>
        <taxon>Insecta</taxon>
        <taxon>Pterygota</taxon>
        <taxon>Neoptera</taxon>
        <taxon>Paraneoptera</taxon>
        <taxon>Thysanoptera</taxon>
        <taxon>Terebrantia</taxon>
        <taxon>Thripoidea</taxon>
        <taxon>Thripidae</taxon>
        <taxon>Thrips</taxon>
    </lineage>
</organism>
<dbReference type="PROSITE" id="PS50994">
    <property type="entry name" value="INTEGRASE"/>
    <property type="match status" value="1"/>
</dbReference>
<feature type="domain" description="Integrase catalytic" evidence="5">
    <location>
        <begin position="723"/>
        <end position="883"/>
    </location>
</feature>
<evidence type="ECO:0000259" key="5">
    <source>
        <dbReference type="PROSITE" id="PS50994"/>
    </source>
</evidence>
<dbReference type="EC" id="2.7.7.49" evidence="1"/>
<dbReference type="PANTHER" id="PTHR37984">
    <property type="entry name" value="PROTEIN CBG26694"/>
    <property type="match status" value="1"/>
</dbReference>
<dbReference type="AlphaFoldDB" id="A0A6P8Z061"/>
<dbReference type="GO" id="GO:0008270">
    <property type="term" value="F:zinc ion binding"/>
    <property type="evidence" value="ECO:0007669"/>
    <property type="project" value="UniProtKB-KW"/>
</dbReference>
<dbReference type="InterPro" id="IPR012337">
    <property type="entry name" value="RNaseH-like_sf"/>
</dbReference>
<feature type="domain" description="CCHC-type" evidence="4">
    <location>
        <begin position="255"/>
        <end position="270"/>
    </location>
</feature>
<dbReference type="SUPFAM" id="SSF53098">
    <property type="entry name" value="Ribonuclease H-like"/>
    <property type="match status" value="1"/>
</dbReference>
<reference evidence="7" key="1">
    <citation type="submission" date="2025-08" db="UniProtKB">
        <authorList>
            <consortium name="RefSeq"/>
        </authorList>
    </citation>
    <scope>IDENTIFICATION</scope>
    <source>
        <tissue evidence="7">Total insect</tissue>
    </source>
</reference>
<dbReference type="InterPro" id="IPR001878">
    <property type="entry name" value="Znf_CCHC"/>
</dbReference>
<keyword evidence="6" id="KW-1185">Reference proteome</keyword>
<dbReference type="InParanoid" id="A0A6P8Z061"/>
<keyword evidence="2" id="KW-0479">Metal-binding</keyword>
<feature type="region of interest" description="Disordered" evidence="3">
    <location>
        <begin position="986"/>
        <end position="1029"/>
    </location>
</feature>
<dbReference type="FunFam" id="1.10.340.70:FF:000004">
    <property type="entry name" value="Retrovirus-related Pol polyprotein from transposon 297-like Protein"/>
    <property type="match status" value="1"/>
</dbReference>
<evidence type="ECO:0000259" key="4">
    <source>
        <dbReference type="PROSITE" id="PS50158"/>
    </source>
</evidence>
<dbReference type="InterPro" id="IPR001584">
    <property type="entry name" value="Integrase_cat-core"/>
</dbReference>
<dbReference type="GO" id="GO:0003676">
    <property type="term" value="F:nucleic acid binding"/>
    <property type="evidence" value="ECO:0007669"/>
    <property type="project" value="InterPro"/>
</dbReference>
<proteinExistence type="predicted"/>
<dbReference type="KEGG" id="tpal:117646259"/>
<name>A0A6P8Z061_THRPL</name>
<evidence type="ECO:0000313" key="7">
    <source>
        <dbReference type="RefSeq" id="XP_034242986.1"/>
    </source>
</evidence>
<dbReference type="InterPro" id="IPR036875">
    <property type="entry name" value="Znf_CCHC_sf"/>
</dbReference>
<dbReference type="PROSITE" id="PS50158">
    <property type="entry name" value="ZF_CCHC"/>
    <property type="match status" value="1"/>
</dbReference>
<accession>A0A6P8Z061</accession>
<dbReference type="InterPro" id="IPR036397">
    <property type="entry name" value="RNaseH_sf"/>
</dbReference>
<dbReference type="GO" id="GO:0003964">
    <property type="term" value="F:RNA-directed DNA polymerase activity"/>
    <property type="evidence" value="ECO:0007669"/>
    <property type="project" value="UniProtKB-EC"/>
</dbReference>
<evidence type="ECO:0000313" key="6">
    <source>
        <dbReference type="Proteomes" id="UP000515158"/>
    </source>
</evidence>
<dbReference type="PANTHER" id="PTHR37984:SF7">
    <property type="entry name" value="INTEGRASE CATALYTIC DOMAIN-CONTAINING PROTEIN"/>
    <property type="match status" value="1"/>
</dbReference>
<protein>
    <recommendedName>
        <fullName evidence="1">RNA-directed DNA polymerase</fullName>
        <ecNumber evidence="1">2.7.7.49</ecNumber>
    </recommendedName>
</protein>
<dbReference type="GO" id="GO:0015074">
    <property type="term" value="P:DNA integration"/>
    <property type="evidence" value="ECO:0007669"/>
    <property type="project" value="InterPro"/>
</dbReference>
<keyword evidence="2" id="KW-0863">Zinc-finger</keyword>
<keyword evidence="2" id="KW-0862">Zinc</keyword>
<dbReference type="Gene3D" id="1.10.340.70">
    <property type="match status" value="1"/>
</dbReference>
<evidence type="ECO:0000256" key="2">
    <source>
        <dbReference type="PROSITE-ProRule" id="PRU00047"/>
    </source>
</evidence>
<dbReference type="Pfam" id="PF17921">
    <property type="entry name" value="Integrase_H2C2"/>
    <property type="match status" value="1"/>
</dbReference>
<dbReference type="GeneID" id="117646259"/>
<dbReference type="Proteomes" id="UP000515158">
    <property type="component" value="Unplaced"/>
</dbReference>